<evidence type="ECO:0000256" key="12">
    <source>
        <dbReference type="ARBA" id="ARBA00033413"/>
    </source>
</evidence>
<keyword evidence="15" id="KW-1185">Reference proteome</keyword>
<dbReference type="AlphaFoldDB" id="A0A5C1QHG4"/>
<evidence type="ECO:0000256" key="6">
    <source>
        <dbReference type="ARBA" id="ARBA00022741"/>
    </source>
</evidence>
<evidence type="ECO:0000256" key="8">
    <source>
        <dbReference type="ARBA" id="ARBA00022840"/>
    </source>
</evidence>
<dbReference type="InterPro" id="IPR035907">
    <property type="entry name" value="Hppk_sf"/>
</dbReference>
<evidence type="ECO:0000256" key="5">
    <source>
        <dbReference type="ARBA" id="ARBA00022679"/>
    </source>
</evidence>
<proteinExistence type="inferred from homology"/>
<comment type="function">
    <text evidence="10">Catalyzes the transfer of pyrophosphate from adenosine triphosphate (ATP) to 6-hydroxymethyl-7,8-dihydropterin, an enzymatic step in folate biosynthesis pathway.</text>
</comment>
<evidence type="ECO:0000256" key="3">
    <source>
        <dbReference type="ARBA" id="ARBA00013253"/>
    </source>
</evidence>
<dbReference type="EMBL" id="CP036150">
    <property type="protein sequence ID" value="QEN07575.1"/>
    <property type="molecule type" value="Genomic_DNA"/>
</dbReference>
<keyword evidence="9" id="KW-0289">Folate biosynthesis</keyword>
<evidence type="ECO:0000313" key="15">
    <source>
        <dbReference type="Proteomes" id="UP000324209"/>
    </source>
</evidence>
<reference evidence="14 15" key="1">
    <citation type="submission" date="2019-02" db="EMBL/GenBank/DDBJ databases">
        <title>Complete Genome Sequence and Methylome Analysis of free living Spirochaetas.</title>
        <authorList>
            <person name="Fomenkov A."/>
            <person name="Dubinina G."/>
            <person name="Leshcheva N."/>
            <person name="Mikheeva N."/>
            <person name="Grabovich M."/>
            <person name="Vincze T."/>
            <person name="Roberts R.J."/>
        </authorList>
    </citation>
    <scope>NUCLEOTIDE SEQUENCE [LARGE SCALE GENOMIC DNA]</scope>
    <source>
        <strain evidence="14 15">K2</strain>
    </source>
</reference>
<dbReference type="Pfam" id="PF01288">
    <property type="entry name" value="HPPK"/>
    <property type="match status" value="1"/>
</dbReference>
<evidence type="ECO:0000256" key="7">
    <source>
        <dbReference type="ARBA" id="ARBA00022777"/>
    </source>
</evidence>
<keyword evidence="6" id="KW-0547">Nucleotide-binding</keyword>
<dbReference type="NCBIfam" id="TIGR01498">
    <property type="entry name" value="folK"/>
    <property type="match status" value="1"/>
</dbReference>
<evidence type="ECO:0000259" key="13">
    <source>
        <dbReference type="Pfam" id="PF01288"/>
    </source>
</evidence>
<dbReference type="EC" id="2.7.6.3" evidence="3"/>
<keyword evidence="7 14" id="KW-0418">Kinase</keyword>
<dbReference type="GO" id="GO:0003848">
    <property type="term" value="F:2-amino-4-hydroxy-6-hydroxymethyldihydropteridine diphosphokinase activity"/>
    <property type="evidence" value="ECO:0007669"/>
    <property type="project" value="UniProtKB-EC"/>
</dbReference>
<dbReference type="OrthoDB" id="9808041at2"/>
<evidence type="ECO:0000256" key="4">
    <source>
        <dbReference type="ARBA" id="ARBA00016218"/>
    </source>
</evidence>
<gene>
    <name evidence="14" type="primary">folK</name>
    <name evidence="14" type="ORF">EXM22_06080</name>
</gene>
<dbReference type="PANTHER" id="PTHR43071">
    <property type="entry name" value="2-AMINO-4-HYDROXY-6-HYDROXYMETHYLDIHYDROPTERIDINE PYROPHOSPHOKINASE"/>
    <property type="match status" value="1"/>
</dbReference>
<feature type="domain" description="7,8-dihydro-6-hydroxymethylpterin-pyrophosphokinase" evidence="13">
    <location>
        <begin position="11"/>
        <end position="138"/>
    </location>
</feature>
<dbReference type="Proteomes" id="UP000324209">
    <property type="component" value="Chromosome"/>
</dbReference>
<dbReference type="SUPFAM" id="SSF55083">
    <property type="entry name" value="6-hydroxymethyl-7,8-dihydropterin pyrophosphokinase, HPPK"/>
    <property type="match status" value="1"/>
</dbReference>
<dbReference type="GO" id="GO:0046654">
    <property type="term" value="P:tetrahydrofolate biosynthetic process"/>
    <property type="evidence" value="ECO:0007669"/>
    <property type="project" value="UniProtKB-UniPathway"/>
</dbReference>
<evidence type="ECO:0000256" key="10">
    <source>
        <dbReference type="ARBA" id="ARBA00029409"/>
    </source>
</evidence>
<dbReference type="PANTHER" id="PTHR43071:SF1">
    <property type="entry name" value="2-AMINO-4-HYDROXY-6-HYDROXYMETHYLDIHYDROPTERIDINE PYROPHOSPHOKINASE"/>
    <property type="match status" value="1"/>
</dbReference>
<dbReference type="KEGG" id="ock:EXM22_06080"/>
<dbReference type="Gene3D" id="3.30.70.560">
    <property type="entry name" value="7,8-Dihydro-6-hydroxymethylpterin-pyrophosphokinase HPPK"/>
    <property type="match status" value="1"/>
</dbReference>
<evidence type="ECO:0000256" key="9">
    <source>
        <dbReference type="ARBA" id="ARBA00022909"/>
    </source>
</evidence>
<name>A0A5C1QHG4_9SPIO</name>
<sequence>MITGVVENKVYIGGGSNVGNRFENLMSAWLALSEILEEPDFSSLWETMPLMFTDQPSFYNIVYSGIFRGSSFQLLSELHRIEALRGRNRSLEISKGPRTLDLDLLFFGSEVRQEDVLTLPHPGIRERAFVLYPLLELLPEDHPQYSVLTESLEKNRDQGIECIKKKTTDSSRFWISEETVNE</sequence>
<dbReference type="UniPathway" id="UPA00077">
    <property type="reaction ID" value="UER00155"/>
</dbReference>
<dbReference type="InterPro" id="IPR000550">
    <property type="entry name" value="Hppk"/>
</dbReference>
<keyword evidence="8" id="KW-0067">ATP-binding</keyword>
<organism evidence="14 15">
    <name type="scientific">Oceanispirochaeta crateris</name>
    <dbReference type="NCBI Taxonomy" id="2518645"/>
    <lineage>
        <taxon>Bacteria</taxon>
        <taxon>Pseudomonadati</taxon>
        <taxon>Spirochaetota</taxon>
        <taxon>Spirochaetia</taxon>
        <taxon>Spirochaetales</taxon>
        <taxon>Spirochaetaceae</taxon>
        <taxon>Oceanispirochaeta</taxon>
    </lineage>
</organism>
<keyword evidence="5 14" id="KW-0808">Transferase</keyword>
<dbReference type="GO" id="GO:0016301">
    <property type="term" value="F:kinase activity"/>
    <property type="evidence" value="ECO:0007669"/>
    <property type="project" value="UniProtKB-KW"/>
</dbReference>
<evidence type="ECO:0000256" key="11">
    <source>
        <dbReference type="ARBA" id="ARBA00029766"/>
    </source>
</evidence>
<accession>A0A5C1QHG4</accession>
<evidence type="ECO:0000313" key="14">
    <source>
        <dbReference type="EMBL" id="QEN07575.1"/>
    </source>
</evidence>
<evidence type="ECO:0000256" key="1">
    <source>
        <dbReference type="ARBA" id="ARBA00005051"/>
    </source>
</evidence>
<comment type="similarity">
    <text evidence="2">Belongs to the HPPK family.</text>
</comment>
<dbReference type="GO" id="GO:0046656">
    <property type="term" value="P:folic acid biosynthetic process"/>
    <property type="evidence" value="ECO:0007669"/>
    <property type="project" value="UniProtKB-KW"/>
</dbReference>
<dbReference type="RefSeq" id="WP_149485655.1">
    <property type="nucleotide sequence ID" value="NZ_CP036150.1"/>
</dbReference>
<protein>
    <recommendedName>
        <fullName evidence="4">2-amino-4-hydroxy-6-hydroxymethyldihydropteridine pyrophosphokinase</fullName>
        <ecNumber evidence="3">2.7.6.3</ecNumber>
    </recommendedName>
    <alternativeName>
        <fullName evidence="11">6-hydroxymethyl-7,8-dihydropterin pyrophosphokinase</fullName>
    </alternativeName>
    <alternativeName>
        <fullName evidence="12">7,8-dihydro-6-hydroxymethylpterin-pyrophosphokinase</fullName>
    </alternativeName>
</protein>
<dbReference type="GO" id="GO:0005524">
    <property type="term" value="F:ATP binding"/>
    <property type="evidence" value="ECO:0007669"/>
    <property type="project" value="UniProtKB-KW"/>
</dbReference>
<evidence type="ECO:0000256" key="2">
    <source>
        <dbReference type="ARBA" id="ARBA00005810"/>
    </source>
</evidence>
<comment type="pathway">
    <text evidence="1">Cofactor biosynthesis; tetrahydrofolate biosynthesis; 2-amino-4-hydroxy-6-hydroxymethyl-7,8-dihydropteridine diphosphate from 7,8-dihydroneopterin triphosphate: step 4/4.</text>
</comment>
<dbReference type="CDD" id="cd00483">
    <property type="entry name" value="HPPK"/>
    <property type="match status" value="1"/>
</dbReference>